<keyword evidence="3 17" id="KW-0489">Methyltransferase</keyword>
<dbReference type="EMBL" id="MCFL01000029">
    <property type="protein sequence ID" value="ORZ34354.1"/>
    <property type="molecule type" value="Genomic_DNA"/>
</dbReference>
<feature type="site" description="mRNA cap binding" evidence="15">
    <location>
        <position position="153"/>
    </location>
</feature>
<organism evidence="17 18">
    <name type="scientific">Catenaria anguillulae PL171</name>
    <dbReference type="NCBI Taxonomy" id="765915"/>
    <lineage>
        <taxon>Eukaryota</taxon>
        <taxon>Fungi</taxon>
        <taxon>Fungi incertae sedis</taxon>
        <taxon>Blastocladiomycota</taxon>
        <taxon>Blastocladiomycetes</taxon>
        <taxon>Blastocladiales</taxon>
        <taxon>Catenariaceae</taxon>
        <taxon>Catenaria</taxon>
    </lineage>
</organism>
<keyword evidence="8 15" id="KW-0506">mRNA capping</keyword>
<feature type="site" description="mRNA cap binding" evidence="15">
    <location>
        <position position="79"/>
    </location>
</feature>
<keyword evidence="9" id="KW-0539">Nucleus</keyword>
<comment type="catalytic activity">
    <reaction evidence="12">
        <text>a 5'-end (5'-triphosphoguanosine)-ribonucleoside in mRNA + S-adenosyl-L-methionine = a 5'-end (N(7)-methyl 5'-triphosphoguanosine)-ribonucleoside in mRNA + S-adenosyl-L-homocysteine</text>
        <dbReference type="Rhea" id="RHEA:67008"/>
        <dbReference type="Rhea" id="RHEA-COMP:17166"/>
        <dbReference type="Rhea" id="RHEA-COMP:17167"/>
        <dbReference type="ChEBI" id="CHEBI:57856"/>
        <dbReference type="ChEBI" id="CHEBI:59789"/>
        <dbReference type="ChEBI" id="CHEBI:156461"/>
        <dbReference type="ChEBI" id="CHEBI:167617"/>
        <dbReference type="EC" id="2.1.1.56"/>
    </reaction>
</comment>
<feature type="binding site" evidence="14">
    <location>
        <position position="58"/>
    </location>
    <ligand>
        <name>S-adenosyl-L-methionine</name>
        <dbReference type="ChEBI" id="CHEBI:59789"/>
    </ligand>
</feature>
<dbReference type="GO" id="GO:0004482">
    <property type="term" value="F:mRNA 5'-cap (guanine-N7-)-methyltransferase activity"/>
    <property type="evidence" value="ECO:0007669"/>
    <property type="project" value="UniProtKB-EC"/>
</dbReference>
<dbReference type="Proteomes" id="UP000193411">
    <property type="component" value="Unassembled WGS sequence"/>
</dbReference>
<dbReference type="InterPro" id="IPR039753">
    <property type="entry name" value="RG7MT1"/>
</dbReference>
<dbReference type="InterPro" id="IPR029063">
    <property type="entry name" value="SAM-dependent_MTases_sf"/>
</dbReference>
<evidence type="ECO:0000256" key="3">
    <source>
        <dbReference type="ARBA" id="ARBA00022603"/>
    </source>
</evidence>
<feature type="binding site" evidence="14">
    <location>
        <position position="127"/>
    </location>
    <ligand>
        <name>S-adenosyl-L-methionine</name>
        <dbReference type="ChEBI" id="CHEBI:59789"/>
    </ligand>
</feature>
<evidence type="ECO:0000313" key="18">
    <source>
        <dbReference type="Proteomes" id="UP000193411"/>
    </source>
</evidence>
<dbReference type="OrthoDB" id="10248867at2759"/>
<comment type="subcellular location">
    <subcellularLocation>
        <location evidence="1">Nucleus</location>
    </subcellularLocation>
</comment>
<evidence type="ECO:0000256" key="1">
    <source>
        <dbReference type="ARBA" id="ARBA00004123"/>
    </source>
</evidence>
<evidence type="ECO:0000256" key="13">
    <source>
        <dbReference type="ARBA" id="ARBA00049739"/>
    </source>
</evidence>
<dbReference type="PANTHER" id="PTHR12189:SF2">
    <property type="entry name" value="MRNA CAP GUANINE-N7 METHYLTRANSFERASE"/>
    <property type="match status" value="1"/>
</dbReference>
<evidence type="ECO:0000256" key="14">
    <source>
        <dbReference type="PIRSR" id="PIRSR028762-1"/>
    </source>
</evidence>
<feature type="site" description="mRNA cap binding" evidence="15">
    <location>
        <position position="85"/>
    </location>
</feature>
<dbReference type="Gene3D" id="3.40.50.150">
    <property type="entry name" value="Vaccinia Virus protein VP39"/>
    <property type="match status" value="1"/>
</dbReference>
<dbReference type="GO" id="GO:0005634">
    <property type="term" value="C:nucleus"/>
    <property type="evidence" value="ECO:0007669"/>
    <property type="project" value="UniProtKB-SubCell"/>
</dbReference>
<feature type="domain" description="MRNA cap 0 methyltransferase" evidence="16">
    <location>
        <begin position="45"/>
        <end position="308"/>
    </location>
</feature>
<reference evidence="17 18" key="1">
    <citation type="submission" date="2016-07" db="EMBL/GenBank/DDBJ databases">
        <title>Pervasive Adenine N6-methylation of Active Genes in Fungi.</title>
        <authorList>
            <consortium name="DOE Joint Genome Institute"/>
            <person name="Mondo S.J."/>
            <person name="Dannebaum R.O."/>
            <person name="Kuo R.C."/>
            <person name="Labutti K."/>
            <person name="Haridas S."/>
            <person name="Kuo A."/>
            <person name="Salamov A."/>
            <person name="Ahrendt S.R."/>
            <person name="Lipzen A."/>
            <person name="Sullivan W."/>
            <person name="Andreopoulos W.B."/>
            <person name="Clum A."/>
            <person name="Lindquist E."/>
            <person name="Daum C."/>
            <person name="Ramamoorthy G.K."/>
            <person name="Gryganskyi A."/>
            <person name="Culley D."/>
            <person name="Magnuson J.K."/>
            <person name="James T.Y."/>
            <person name="O'Malley M.A."/>
            <person name="Stajich J.E."/>
            <person name="Spatafora J.W."/>
            <person name="Visel A."/>
            <person name="Grigoriev I.V."/>
        </authorList>
    </citation>
    <scope>NUCLEOTIDE SEQUENCE [LARGE SCALE GENOMIC DNA]</scope>
    <source>
        <strain evidence="17 18">PL171</strain>
    </source>
</reference>
<protein>
    <recommendedName>
        <fullName evidence="13">mRNA cap guanine-N(7) methyltransferase</fullName>
        <ecNumber evidence="2">2.1.1.56</ecNumber>
    </recommendedName>
    <alternativeName>
        <fullName evidence="10">mRNA (guanine-N(7))-methyltransferase</fullName>
    </alternativeName>
    <alternativeName>
        <fullName evidence="11">mRNA cap methyltransferase</fullName>
    </alternativeName>
</protein>
<dbReference type="PIRSF" id="PIRSF028762">
    <property type="entry name" value="ABD1"/>
    <property type="match status" value="1"/>
</dbReference>
<evidence type="ECO:0000256" key="15">
    <source>
        <dbReference type="PIRSR" id="PIRSR028762-2"/>
    </source>
</evidence>
<evidence type="ECO:0000256" key="9">
    <source>
        <dbReference type="ARBA" id="ARBA00023242"/>
    </source>
</evidence>
<keyword evidence="4" id="KW-0507">mRNA processing</keyword>
<dbReference type="InterPro" id="IPR004971">
    <property type="entry name" value="mRNA_G-N7_MeTrfase_dom"/>
</dbReference>
<dbReference type="SUPFAM" id="SSF53335">
    <property type="entry name" value="S-adenosyl-L-methionine-dependent methyltransferases"/>
    <property type="match status" value="1"/>
</dbReference>
<gene>
    <name evidence="17" type="ORF">BCR44DRAFT_1500558</name>
</gene>
<evidence type="ECO:0000256" key="7">
    <source>
        <dbReference type="ARBA" id="ARBA00022884"/>
    </source>
</evidence>
<keyword evidence="18" id="KW-1185">Reference proteome</keyword>
<feature type="site" description="mRNA cap binding" evidence="15">
    <location>
        <position position="110"/>
    </location>
</feature>
<feature type="binding site" evidence="14">
    <location>
        <position position="154"/>
    </location>
    <ligand>
        <name>S-adenosyl-L-methionine</name>
        <dbReference type="ChEBI" id="CHEBI:59789"/>
    </ligand>
</feature>
<feature type="site" description="mRNA cap binding" evidence="15">
    <location>
        <position position="300"/>
    </location>
</feature>
<evidence type="ECO:0000256" key="2">
    <source>
        <dbReference type="ARBA" id="ARBA00011926"/>
    </source>
</evidence>
<feature type="binding site" evidence="14">
    <location>
        <position position="98"/>
    </location>
    <ligand>
        <name>S-adenosyl-L-methionine</name>
        <dbReference type="ChEBI" id="CHEBI:59789"/>
    </ligand>
</feature>
<keyword evidence="6" id="KW-0949">S-adenosyl-L-methionine</keyword>
<keyword evidence="7" id="KW-0694">RNA-binding</keyword>
<sequence>MSAHTTKYSAHGDSATDQSRRAAAQLVANHYNQRQSSTVDSRKDSPIFHLRAFNNWVKAVLMNRFLRSGLHLLDIGCGKGGDLNKYNKARIAQLYAFDVASVSIDQATERYRQMHRPWFKAQFQALDCYNDSIEPYMPRGASVGAVSMQFCAHYAFQSEKQVRIMLENVSRWLAPGGYYFGTVPDANVLVRKLRASPGLEYGNSIYKIRFVQKDAYPVYGHEYSFLLEDAIDDCPEYLIHWPSFVRLAAEYGLEQVEHTNFHPFYHEQADKFRDLLVRMKVVTEDRPELSMDEWEAAGLYSVFVFRKR</sequence>
<feature type="binding site" evidence="14">
    <location>
        <position position="76"/>
    </location>
    <ligand>
        <name>S-adenosyl-L-methionine</name>
        <dbReference type="ChEBI" id="CHEBI:59789"/>
    </ligand>
</feature>
<feature type="site" description="mRNA cap binding" evidence="15">
    <location>
        <position position="236"/>
    </location>
</feature>
<feature type="binding site" evidence="15">
    <location>
        <begin position="54"/>
        <end position="55"/>
    </location>
    <ligand>
        <name>mRNA</name>
        <dbReference type="ChEBI" id="CHEBI:33699"/>
    </ligand>
</feature>
<dbReference type="STRING" id="765915.A0A1Y2HK50"/>
<evidence type="ECO:0000313" key="17">
    <source>
        <dbReference type="EMBL" id="ORZ34354.1"/>
    </source>
</evidence>
<evidence type="ECO:0000256" key="6">
    <source>
        <dbReference type="ARBA" id="ARBA00022691"/>
    </source>
</evidence>
<dbReference type="CDD" id="cd02440">
    <property type="entry name" value="AdoMet_MTases"/>
    <property type="match status" value="1"/>
</dbReference>
<accession>A0A1Y2HK50</accession>
<dbReference type="EC" id="2.1.1.56" evidence="2"/>
<comment type="caution">
    <text evidence="17">The sequence shown here is derived from an EMBL/GenBank/DDBJ whole genome shotgun (WGS) entry which is preliminary data.</text>
</comment>
<dbReference type="Pfam" id="PF03291">
    <property type="entry name" value="mRNA_G-N7_MeTrfase"/>
    <property type="match status" value="1"/>
</dbReference>
<dbReference type="PANTHER" id="PTHR12189">
    <property type="entry name" value="MRNA GUANINE-7- METHYLTRANSFERASE"/>
    <property type="match status" value="1"/>
</dbReference>
<dbReference type="PROSITE" id="PS51562">
    <property type="entry name" value="RNA_CAP0_MT"/>
    <property type="match status" value="1"/>
</dbReference>
<keyword evidence="5 17" id="KW-0808">Transferase</keyword>
<evidence type="ECO:0000256" key="8">
    <source>
        <dbReference type="ARBA" id="ARBA00023042"/>
    </source>
</evidence>
<evidence type="ECO:0000256" key="12">
    <source>
        <dbReference type="ARBA" id="ARBA00044712"/>
    </source>
</evidence>
<evidence type="ECO:0000259" key="16">
    <source>
        <dbReference type="PROSITE" id="PS51562"/>
    </source>
</evidence>
<feature type="binding site" evidence="14">
    <location>
        <position position="149"/>
    </location>
    <ligand>
        <name>S-adenosyl-L-methionine</name>
        <dbReference type="ChEBI" id="CHEBI:59789"/>
    </ligand>
</feature>
<proteinExistence type="predicted"/>
<dbReference type="InterPro" id="IPR016899">
    <property type="entry name" value="mRNA_G-N7_MeTrfase_euk"/>
</dbReference>
<evidence type="ECO:0000256" key="5">
    <source>
        <dbReference type="ARBA" id="ARBA00022679"/>
    </source>
</evidence>
<dbReference type="GO" id="GO:0003723">
    <property type="term" value="F:RNA binding"/>
    <property type="evidence" value="ECO:0007669"/>
    <property type="project" value="UniProtKB-KW"/>
</dbReference>
<evidence type="ECO:0000256" key="10">
    <source>
        <dbReference type="ARBA" id="ARBA00032772"/>
    </source>
</evidence>
<evidence type="ECO:0000256" key="11">
    <source>
        <dbReference type="ARBA" id="ARBA00033387"/>
    </source>
</evidence>
<evidence type="ECO:0000256" key="4">
    <source>
        <dbReference type="ARBA" id="ARBA00022664"/>
    </source>
</evidence>
<name>A0A1Y2HK50_9FUNG</name>
<dbReference type="AlphaFoldDB" id="A0A1Y2HK50"/>